<dbReference type="Proteomes" id="UP000318667">
    <property type="component" value="Unassembled WGS sequence"/>
</dbReference>
<comment type="caution">
    <text evidence="1">The sequence shown here is derived from an EMBL/GenBank/DDBJ whole genome shotgun (WGS) entry which is preliminary data.</text>
</comment>
<dbReference type="EMBL" id="VLKI01000003">
    <property type="protein sequence ID" value="TWH88961.1"/>
    <property type="molecule type" value="Genomic_DNA"/>
</dbReference>
<dbReference type="AlphaFoldDB" id="A0A562K0K5"/>
<reference evidence="1 2" key="1">
    <citation type="journal article" date="2015" name="Stand. Genomic Sci.">
        <title>Genomic Encyclopedia of Bacterial and Archaeal Type Strains, Phase III: the genomes of soil and plant-associated and newly described type strains.</title>
        <authorList>
            <person name="Whitman W.B."/>
            <person name="Woyke T."/>
            <person name="Klenk H.P."/>
            <person name="Zhou Y."/>
            <person name="Lilburn T.G."/>
            <person name="Beck B.J."/>
            <person name="De Vos P."/>
            <person name="Vandamme P."/>
            <person name="Eisen J.A."/>
            <person name="Garrity G."/>
            <person name="Hugenholtz P."/>
            <person name="Kyrpides N.C."/>
        </authorList>
    </citation>
    <scope>NUCLEOTIDE SEQUENCE [LARGE SCALE GENOMIC DNA]</scope>
    <source>
        <strain evidence="1 2">CGMCC 1.10115</strain>
    </source>
</reference>
<evidence type="ECO:0000313" key="2">
    <source>
        <dbReference type="Proteomes" id="UP000318667"/>
    </source>
</evidence>
<accession>A0A562K0K5</accession>
<sequence>MNYFHTEPFLLNFKTPLKGASKEHDEIYKEVELVLTLSRSLMLQTKLVGNHCDEFRIRWLGFCHADCITEQ</sequence>
<organism evidence="1 2">
    <name type="scientific">Cytobacillus oceanisediminis</name>
    <dbReference type="NCBI Taxonomy" id="665099"/>
    <lineage>
        <taxon>Bacteria</taxon>
        <taxon>Bacillati</taxon>
        <taxon>Bacillota</taxon>
        <taxon>Bacilli</taxon>
        <taxon>Bacillales</taxon>
        <taxon>Bacillaceae</taxon>
        <taxon>Cytobacillus</taxon>
    </lineage>
</organism>
<name>A0A562K0K5_9BACI</name>
<protein>
    <submittedName>
        <fullName evidence="1">Uncharacterized protein</fullName>
    </submittedName>
</protein>
<gene>
    <name evidence="1" type="ORF">IQ19_01384</name>
</gene>
<proteinExistence type="predicted"/>
<keyword evidence="2" id="KW-1185">Reference proteome</keyword>
<evidence type="ECO:0000313" key="1">
    <source>
        <dbReference type="EMBL" id="TWH88961.1"/>
    </source>
</evidence>